<dbReference type="AlphaFoldDB" id="A0A0C2HPD9"/>
<name>A0A0C2HPD9_9BACT</name>
<dbReference type="RefSeq" id="WP_040097711.1">
    <property type="nucleotide sequence ID" value="NZ_JWJD01000002.1"/>
</dbReference>
<dbReference type="EMBL" id="JWJD01000002">
    <property type="protein sequence ID" value="KIH76775.1"/>
    <property type="molecule type" value="Genomic_DNA"/>
</dbReference>
<dbReference type="Proteomes" id="UP000035068">
    <property type="component" value="Unassembled WGS sequence"/>
</dbReference>
<organism evidence="1 2">
    <name type="scientific">Geoalkalibacter ferrihydriticus DSM 17813</name>
    <dbReference type="NCBI Taxonomy" id="1121915"/>
    <lineage>
        <taxon>Bacteria</taxon>
        <taxon>Pseudomonadati</taxon>
        <taxon>Thermodesulfobacteriota</taxon>
        <taxon>Desulfuromonadia</taxon>
        <taxon>Desulfuromonadales</taxon>
        <taxon>Geoalkalibacteraceae</taxon>
        <taxon>Geoalkalibacter</taxon>
    </lineage>
</organism>
<sequence length="61" mass="6847">MAILLRKMLTGCTCICEKNSSVVMAAVENRERAEGGDLIVALIDRKLNFRREFFHGDIAGY</sequence>
<reference evidence="1 2" key="1">
    <citation type="submission" date="2014-12" db="EMBL/GenBank/DDBJ databases">
        <title>Genomes of Geoalkalibacter ferrihydriticus and Geoalkalibacter subterraneus, two haloalkaliphilic metal-reducing members of the Geobacteraceae.</title>
        <authorList>
            <person name="Badalamenti J.P."/>
            <person name="Torres C.I."/>
            <person name="Krajmalnik-Brown R."/>
            <person name="Bond D.R."/>
        </authorList>
    </citation>
    <scope>NUCLEOTIDE SEQUENCE [LARGE SCALE GENOMIC DNA]</scope>
    <source>
        <strain evidence="1 2">DSM 17813</strain>
    </source>
</reference>
<comment type="caution">
    <text evidence="1">The sequence shown here is derived from an EMBL/GenBank/DDBJ whole genome shotgun (WGS) entry which is preliminary data.</text>
</comment>
<proteinExistence type="predicted"/>
<accession>A0A0C2HPD9</accession>
<evidence type="ECO:0000313" key="1">
    <source>
        <dbReference type="EMBL" id="KIH76775.1"/>
    </source>
</evidence>
<evidence type="ECO:0000313" key="2">
    <source>
        <dbReference type="Proteomes" id="UP000035068"/>
    </source>
</evidence>
<gene>
    <name evidence="1" type="ORF">GFER_06505</name>
</gene>
<protein>
    <submittedName>
        <fullName evidence="1">Uncharacterized protein</fullName>
    </submittedName>
</protein>
<keyword evidence="2" id="KW-1185">Reference proteome</keyword>